<feature type="domain" description="Fumarate lyase N-terminal" evidence="8">
    <location>
        <begin position="15"/>
        <end position="318"/>
    </location>
</feature>
<dbReference type="UniPathway" id="UPA00068">
    <property type="reaction ID" value="UER00114"/>
</dbReference>
<dbReference type="CDD" id="cd01359">
    <property type="entry name" value="Argininosuccinate_lyase"/>
    <property type="match status" value="1"/>
</dbReference>
<dbReference type="AlphaFoldDB" id="A0A7M2WPL7"/>
<name>A0A7M2WPL7_9BACT</name>
<evidence type="ECO:0000256" key="1">
    <source>
        <dbReference type="ARBA" id="ARBA00000985"/>
    </source>
</evidence>
<dbReference type="GO" id="GO:0042450">
    <property type="term" value="P:L-arginine biosynthetic process via ornithine"/>
    <property type="evidence" value="ECO:0007669"/>
    <property type="project" value="UniProtKB-UniRule"/>
</dbReference>
<dbReference type="PRINTS" id="PR00149">
    <property type="entry name" value="FUMRATELYASE"/>
</dbReference>
<dbReference type="PRINTS" id="PR00145">
    <property type="entry name" value="ARGSUCLYASE"/>
</dbReference>
<keyword evidence="11" id="KW-1185">Reference proteome</keyword>
<dbReference type="EMBL" id="CP063458">
    <property type="protein sequence ID" value="QOV87406.1"/>
    <property type="molecule type" value="Genomic_DNA"/>
</dbReference>
<comment type="catalytic activity">
    <reaction evidence="1 7">
        <text>2-(N(omega)-L-arginino)succinate = fumarate + L-arginine</text>
        <dbReference type="Rhea" id="RHEA:24020"/>
        <dbReference type="ChEBI" id="CHEBI:29806"/>
        <dbReference type="ChEBI" id="CHEBI:32682"/>
        <dbReference type="ChEBI" id="CHEBI:57472"/>
        <dbReference type="EC" id="4.3.2.1"/>
    </reaction>
</comment>
<accession>A0A7M2WPL7</accession>
<protein>
    <recommendedName>
        <fullName evidence="3 7">Argininosuccinate lyase</fullName>
        <shortName evidence="7">ASAL</shortName>
        <ecNumber evidence="3 7">4.3.2.1</ecNumber>
    </recommendedName>
    <alternativeName>
        <fullName evidence="7">Arginosuccinase</fullName>
    </alternativeName>
</protein>
<dbReference type="FunFam" id="1.20.200.10:FF:000015">
    <property type="entry name" value="argininosuccinate lyase isoform X2"/>
    <property type="match status" value="1"/>
</dbReference>
<sequence>MSTQPSSPAKSWQARISEATDSIAQAFVESVSYDWRLYKQDVAGSICHAHMLSAVGLLPDEDREAIIGGLREIEAEIDRQKQNWPGFKPEFEDIHMCVEAELIKRVGEAGRKLHTGRSRNDQVATDLMLWTIFATKELGELYANVLKAFVAMADRSADIVMPSYTHLQRAQPIAAGAEVLAWTEALSRGYERLARFAANYEFPLGAGAIAGSSLPLDRKQTLWFAKRFGILAEDTNRLAMSSIDATATRDVAQEFVFGLAMISQTLSRWAEQWILYMSTEFGFIKIADRYTTSSSMMPQKRNPDMLELIRGRSANVYGDLFAMMTLLKGIPIGYNRDLQEDKRILFRAYDTVTQCLIMAAAIIDSASFDKSRIEPTLDRGFLDATSLAEYLVTQKVPFRTAHHIVGTLVATCEKSGRHALAQLKLEEINAVVASLQPGAALTDDVYTALGAANVVKRYQSTGAAGGKPFQEQLAAWKKRAGL</sequence>
<dbReference type="InterPro" id="IPR009049">
    <property type="entry name" value="Argininosuccinate_lyase"/>
</dbReference>
<organism evidence="10 11">
    <name type="scientific">Humisphaera borealis</name>
    <dbReference type="NCBI Taxonomy" id="2807512"/>
    <lineage>
        <taxon>Bacteria</taxon>
        <taxon>Pseudomonadati</taxon>
        <taxon>Planctomycetota</taxon>
        <taxon>Phycisphaerae</taxon>
        <taxon>Tepidisphaerales</taxon>
        <taxon>Tepidisphaeraceae</taxon>
        <taxon>Humisphaera</taxon>
    </lineage>
</organism>
<evidence type="ECO:0000256" key="4">
    <source>
        <dbReference type="ARBA" id="ARBA00022571"/>
    </source>
</evidence>
<feature type="domain" description="Argininosuccinate lyase C-terminal" evidence="9">
    <location>
        <begin position="381"/>
        <end position="456"/>
    </location>
</feature>
<dbReference type="GO" id="GO:0005829">
    <property type="term" value="C:cytosol"/>
    <property type="evidence" value="ECO:0007669"/>
    <property type="project" value="TreeGrafter"/>
</dbReference>
<keyword evidence="4 7" id="KW-0055">Arginine biosynthesis</keyword>
<dbReference type="InterPro" id="IPR029419">
    <property type="entry name" value="Arg_succ_lyase_C"/>
</dbReference>
<dbReference type="InterPro" id="IPR008948">
    <property type="entry name" value="L-Aspartase-like"/>
</dbReference>
<keyword evidence="6 7" id="KW-0456">Lyase</keyword>
<dbReference type="Gene3D" id="1.10.275.10">
    <property type="entry name" value="Fumarase/aspartase (N-terminal domain)"/>
    <property type="match status" value="1"/>
</dbReference>
<dbReference type="InterPro" id="IPR024083">
    <property type="entry name" value="Fumarase/histidase_N"/>
</dbReference>
<dbReference type="Pfam" id="PF14698">
    <property type="entry name" value="ASL_C2"/>
    <property type="match status" value="1"/>
</dbReference>
<evidence type="ECO:0000256" key="6">
    <source>
        <dbReference type="ARBA" id="ARBA00023239"/>
    </source>
</evidence>
<evidence type="ECO:0000256" key="5">
    <source>
        <dbReference type="ARBA" id="ARBA00022605"/>
    </source>
</evidence>
<dbReference type="Proteomes" id="UP000593765">
    <property type="component" value="Chromosome"/>
</dbReference>
<comment type="similarity">
    <text evidence="7">Belongs to the lyase 1 family. Argininosuccinate lyase subfamily.</text>
</comment>
<dbReference type="Pfam" id="PF00206">
    <property type="entry name" value="Lyase_1"/>
    <property type="match status" value="1"/>
</dbReference>
<evidence type="ECO:0000256" key="7">
    <source>
        <dbReference type="HAMAP-Rule" id="MF_00006"/>
    </source>
</evidence>
<reference evidence="10 11" key="1">
    <citation type="submission" date="2020-10" db="EMBL/GenBank/DDBJ databases">
        <title>Wide distribution of Phycisphaera-like planctomycetes from WD2101 soil group in peatlands and genome analysis of the first cultivated representative.</title>
        <authorList>
            <person name="Dedysh S.N."/>
            <person name="Beletsky A.V."/>
            <person name="Ivanova A."/>
            <person name="Kulichevskaya I.S."/>
            <person name="Suzina N.E."/>
            <person name="Philippov D.A."/>
            <person name="Rakitin A.L."/>
            <person name="Mardanov A.V."/>
            <person name="Ravin N.V."/>
        </authorList>
    </citation>
    <scope>NUCLEOTIDE SEQUENCE [LARGE SCALE GENOMIC DNA]</scope>
    <source>
        <strain evidence="10 11">M1803</strain>
    </source>
</reference>
<dbReference type="Gene3D" id="1.20.200.10">
    <property type="entry name" value="Fumarase/aspartase (Central domain)"/>
    <property type="match status" value="1"/>
</dbReference>
<evidence type="ECO:0000256" key="2">
    <source>
        <dbReference type="ARBA" id="ARBA00004941"/>
    </source>
</evidence>
<dbReference type="PANTHER" id="PTHR43814:SF1">
    <property type="entry name" value="ARGININOSUCCINATE LYASE"/>
    <property type="match status" value="1"/>
</dbReference>
<proteinExistence type="inferred from homology"/>
<dbReference type="InterPro" id="IPR022761">
    <property type="entry name" value="Fumarate_lyase_N"/>
</dbReference>
<comment type="pathway">
    <text evidence="2 7">Amino-acid biosynthesis; L-arginine biosynthesis; L-arginine from L-ornithine and carbamoyl phosphate: step 3/3.</text>
</comment>
<dbReference type="HAMAP" id="MF_00006">
    <property type="entry name" value="Arg_succ_lyase"/>
    <property type="match status" value="1"/>
</dbReference>
<evidence type="ECO:0000313" key="11">
    <source>
        <dbReference type="Proteomes" id="UP000593765"/>
    </source>
</evidence>
<evidence type="ECO:0000256" key="3">
    <source>
        <dbReference type="ARBA" id="ARBA00012338"/>
    </source>
</evidence>
<dbReference type="FunFam" id="1.10.40.30:FF:000001">
    <property type="entry name" value="Argininosuccinate lyase"/>
    <property type="match status" value="1"/>
</dbReference>
<dbReference type="NCBIfam" id="TIGR00838">
    <property type="entry name" value="argH"/>
    <property type="match status" value="1"/>
</dbReference>
<dbReference type="KEGG" id="hbs:IPV69_14010"/>
<keyword evidence="7" id="KW-0963">Cytoplasm</keyword>
<evidence type="ECO:0000259" key="9">
    <source>
        <dbReference type="Pfam" id="PF14698"/>
    </source>
</evidence>
<comment type="subcellular location">
    <subcellularLocation>
        <location evidence="7">Cytoplasm</location>
    </subcellularLocation>
</comment>
<dbReference type="GO" id="GO:0004056">
    <property type="term" value="F:argininosuccinate lyase activity"/>
    <property type="evidence" value="ECO:0007669"/>
    <property type="project" value="UniProtKB-UniRule"/>
</dbReference>
<gene>
    <name evidence="7 10" type="primary">argH</name>
    <name evidence="10" type="ORF">IPV69_14010</name>
</gene>
<dbReference type="Gene3D" id="1.10.40.30">
    <property type="entry name" value="Fumarase/aspartase (C-terminal domain)"/>
    <property type="match status" value="1"/>
</dbReference>
<evidence type="ECO:0000313" key="10">
    <source>
        <dbReference type="EMBL" id="QOV87406.1"/>
    </source>
</evidence>
<keyword evidence="5 7" id="KW-0028">Amino-acid biosynthesis</keyword>
<dbReference type="SUPFAM" id="SSF48557">
    <property type="entry name" value="L-aspartase-like"/>
    <property type="match status" value="1"/>
</dbReference>
<dbReference type="PANTHER" id="PTHR43814">
    <property type="entry name" value="ARGININOSUCCINATE LYASE"/>
    <property type="match status" value="1"/>
</dbReference>
<dbReference type="RefSeq" id="WP_206290306.1">
    <property type="nucleotide sequence ID" value="NZ_CP063458.1"/>
</dbReference>
<dbReference type="InterPro" id="IPR000362">
    <property type="entry name" value="Fumarate_lyase_fam"/>
</dbReference>
<dbReference type="EC" id="4.3.2.1" evidence="3 7"/>
<evidence type="ECO:0000259" key="8">
    <source>
        <dbReference type="Pfam" id="PF00206"/>
    </source>
</evidence>